<keyword evidence="1" id="KW-0812">Transmembrane</keyword>
<feature type="transmembrane region" description="Helical" evidence="1">
    <location>
        <begin position="134"/>
        <end position="153"/>
    </location>
</feature>
<keyword evidence="4" id="KW-1185">Reference proteome</keyword>
<dbReference type="PANTHER" id="PTHR37013">
    <property type="entry name" value="INTEGRAL MEMBRANE PROTEIN (AFU_ORTHOLOGUE AFUA_1G05950)-RELATED"/>
    <property type="match status" value="1"/>
</dbReference>
<dbReference type="OrthoDB" id="405906at2759"/>
<accession>A0A9P4IJ09</accession>
<gene>
    <name evidence="3" type="ORF">NA57DRAFT_73791</name>
</gene>
<proteinExistence type="predicted"/>
<reference evidence="3" key="1">
    <citation type="journal article" date="2020" name="Stud. Mycol.">
        <title>101 Dothideomycetes genomes: a test case for predicting lifestyles and emergence of pathogens.</title>
        <authorList>
            <person name="Haridas S."/>
            <person name="Albert R."/>
            <person name="Binder M."/>
            <person name="Bloem J."/>
            <person name="Labutti K."/>
            <person name="Salamov A."/>
            <person name="Andreopoulos B."/>
            <person name="Baker S."/>
            <person name="Barry K."/>
            <person name="Bills G."/>
            <person name="Bluhm B."/>
            <person name="Cannon C."/>
            <person name="Castanera R."/>
            <person name="Culley D."/>
            <person name="Daum C."/>
            <person name="Ezra D."/>
            <person name="Gonzalez J."/>
            <person name="Henrissat B."/>
            <person name="Kuo A."/>
            <person name="Liang C."/>
            <person name="Lipzen A."/>
            <person name="Lutzoni F."/>
            <person name="Magnuson J."/>
            <person name="Mondo S."/>
            <person name="Nolan M."/>
            <person name="Ohm R."/>
            <person name="Pangilinan J."/>
            <person name="Park H.-J."/>
            <person name="Ramirez L."/>
            <person name="Alfaro M."/>
            <person name="Sun H."/>
            <person name="Tritt A."/>
            <person name="Yoshinaga Y."/>
            <person name="Zwiers L.-H."/>
            <person name="Turgeon B."/>
            <person name="Goodwin S."/>
            <person name="Spatafora J."/>
            <person name="Crous P."/>
            <person name="Grigoriev I."/>
        </authorList>
    </citation>
    <scope>NUCLEOTIDE SEQUENCE</scope>
    <source>
        <strain evidence="3">CBS 133067</strain>
    </source>
</reference>
<feature type="transmembrane region" description="Helical" evidence="1">
    <location>
        <begin position="165"/>
        <end position="190"/>
    </location>
</feature>
<evidence type="ECO:0000259" key="2">
    <source>
        <dbReference type="Pfam" id="PF24802"/>
    </source>
</evidence>
<organism evidence="3 4">
    <name type="scientific">Rhizodiscina lignyota</name>
    <dbReference type="NCBI Taxonomy" id="1504668"/>
    <lineage>
        <taxon>Eukaryota</taxon>
        <taxon>Fungi</taxon>
        <taxon>Dikarya</taxon>
        <taxon>Ascomycota</taxon>
        <taxon>Pezizomycotina</taxon>
        <taxon>Dothideomycetes</taxon>
        <taxon>Pleosporomycetidae</taxon>
        <taxon>Aulographales</taxon>
        <taxon>Rhizodiscinaceae</taxon>
        <taxon>Rhizodiscina</taxon>
    </lineage>
</organism>
<evidence type="ECO:0000313" key="4">
    <source>
        <dbReference type="Proteomes" id="UP000799772"/>
    </source>
</evidence>
<dbReference type="AlphaFoldDB" id="A0A9P4IJ09"/>
<feature type="transmembrane region" description="Helical" evidence="1">
    <location>
        <begin position="91"/>
        <end position="113"/>
    </location>
</feature>
<feature type="transmembrane region" description="Helical" evidence="1">
    <location>
        <begin position="60"/>
        <end position="85"/>
    </location>
</feature>
<evidence type="ECO:0000256" key="1">
    <source>
        <dbReference type="SAM" id="Phobius"/>
    </source>
</evidence>
<evidence type="ECO:0000313" key="3">
    <source>
        <dbReference type="EMBL" id="KAF2100178.1"/>
    </source>
</evidence>
<keyword evidence="1" id="KW-1133">Transmembrane helix</keyword>
<dbReference type="InterPro" id="IPR056120">
    <property type="entry name" value="DUF7703"/>
</dbReference>
<name>A0A9P4IJ09_9PEZI</name>
<comment type="caution">
    <text evidence="3">The sequence shown here is derived from an EMBL/GenBank/DDBJ whole genome shotgun (WGS) entry which is preliminary data.</text>
</comment>
<keyword evidence="1" id="KW-0472">Membrane</keyword>
<feature type="transmembrane region" description="Helical" evidence="1">
    <location>
        <begin position="29"/>
        <end position="48"/>
    </location>
</feature>
<feature type="transmembrane region" description="Helical" evidence="1">
    <location>
        <begin position="210"/>
        <end position="230"/>
    </location>
</feature>
<dbReference type="PANTHER" id="PTHR37013:SF4">
    <property type="entry name" value="INTEGRAL MEMBRANE PROTEIN"/>
    <property type="match status" value="1"/>
</dbReference>
<dbReference type="Proteomes" id="UP000799772">
    <property type="component" value="Unassembled WGS sequence"/>
</dbReference>
<sequence>MYQQTEIFPRDASTNTGNFGKNYPHNRQLLILGGFIGIAWMCQFQVIVIGYTTFKRYSGLYFWSICSATVSLIIYTLGVLLYDFILGDTHAWIPSVLITAGYLIFIPSEYLFIFSRLHLLQPSRRMANFVKWMLLSEYLLIEIPATTLYLVVANTPYNPLLGDVVQVYVGISVVLLSAVLMIVSSLYLYLAWKLFGLNASPEVKRIFVSLFAGTTFIFILYCINIIIWFIKKAVIRGCWLPFEFSCTLIVEFWILNHLSQLATSTSRDLQSYGYVPIISLQIASSSFGH</sequence>
<dbReference type="EMBL" id="ML978124">
    <property type="protein sequence ID" value="KAF2100178.1"/>
    <property type="molecule type" value="Genomic_DNA"/>
</dbReference>
<dbReference type="Pfam" id="PF24802">
    <property type="entry name" value="DUF7703"/>
    <property type="match status" value="1"/>
</dbReference>
<feature type="domain" description="DUF7703" evidence="2">
    <location>
        <begin position="28"/>
        <end position="262"/>
    </location>
</feature>
<protein>
    <recommendedName>
        <fullName evidence="2">DUF7703 domain-containing protein</fullName>
    </recommendedName>
</protein>